<evidence type="ECO:0000256" key="6">
    <source>
        <dbReference type="ARBA" id="ARBA00035243"/>
    </source>
</evidence>
<dbReference type="FunFam" id="2.40.30.10:FF:000004">
    <property type="entry name" value="50S ribosomal protein L3"/>
    <property type="match status" value="1"/>
</dbReference>
<evidence type="ECO:0000256" key="4">
    <source>
        <dbReference type="ARBA" id="ARBA00022980"/>
    </source>
</evidence>
<dbReference type="PANTHER" id="PTHR11229">
    <property type="entry name" value="50S RIBOSOMAL PROTEIN L3"/>
    <property type="match status" value="1"/>
</dbReference>
<evidence type="ECO:0000313" key="9">
    <source>
        <dbReference type="Proteomes" id="UP000534783"/>
    </source>
</evidence>
<name>A0A7X6DPM3_9BACT</name>
<dbReference type="GO" id="GO:0019843">
    <property type="term" value="F:rRNA binding"/>
    <property type="evidence" value="ECO:0007669"/>
    <property type="project" value="UniProtKB-UniRule"/>
</dbReference>
<keyword evidence="3 7" id="KW-0694">RNA-binding</keyword>
<keyword evidence="5 7" id="KW-0687">Ribonucleoprotein</keyword>
<dbReference type="Gene3D" id="2.40.30.10">
    <property type="entry name" value="Translation factors"/>
    <property type="match status" value="1"/>
</dbReference>
<dbReference type="NCBIfam" id="TIGR03625">
    <property type="entry name" value="L3_bact"/>
    <property type="match status" value="1"/>
</dbReference>
<comment type="caution">
    <text evidence="8">The sequence shown here is derived from an EMBL/GenBank/DDBJ whole genome shotgun (WGS) entry which is preliminary data.</text>
</comment>
<dbReference type="GO" id="GO:0003735">
    <property type="term" value="F:structural constituent of ribosome"/>
    <property type="evidence" value="ECO:0007669"/>
    <property type="project" value="UniProtKB-UniRule"/>
</dbReference>
<dbReference type="HAMAP" id="MF_01325_B">
    <property type="entry name" value="Ribosomal_uL3_B"/>
    <property type="match status" value="1"/>
</dbReference>
<evidence type="ECO:0000313" key="8">
    <source>
        <dbReference type="EMBL" id="NKE71068.1"/>
    </source>
</evidence>
<dbReference type="GO" id="GO:0006412">
    <property type="term" value="P:translation"/>
    <property type="evidence" value="ECO:0007669"/>
    <property type="project" value="UniProtKB-UniRule"/>
</dbReference>
<dbReference type="AlphaFoldDB" id="A0A7X6DPM3"/>
<comment type="function">
    <text evidence="7">One of the primary rRNA binding proteins, it binds directly near the 3'-end of the 23S rRNA, where it nucleates assembly of the 50S subunit.</text>
</comment>
<sequence>MVNGLIGYKLGMTQVYSDEGKLVPVTVIEVGPCKVVQIKTVEREGYPSAQLSFDEVKEHRVTQPVRGHFKRANVAPARVLREFKGDLNGISVGQVITAEIFQKGEFVTVTGTSKGKGFQGVMKRHHYRGGPATHGSMFHRRPGSIGASSFPSRVWKNKGMPGHMGSERVTAEGLEVVDVRPEENLVFVKGSVPGSEKGLVLIHKAKRGKVKKQAEPAKKK</sequence>
<dbReference type="InterPro" id="IPR000597">
    <property type="entry name" value="Ribosomal_uL3"/>
</dbReference>
<dbReference type="RefSeq" id="WP_168059409.1">
    <property type="nucleotide sequence ID" value="NZ_VTOW01000002.1"/>
</dbReference>
<keyword evidence="4 7" id="KW-0689">Ribosomal protein</keyword>
<dbReference type="EMBL" id="VTOW01000002">
    <property type="protein sequence ID" value="NKE71068.1"/>
    <property type="molecule type" value="Genomic_DNA"/>
</dbReference>
<dbReference type="GO" id="GO:0022625">
    <property type="term" value="C:cytosolic large ribosomal subunit"/>
    <property type="evidence" value="ECO:0007669"/>
    <property type="project" value="TreeGrafter"/>
</dbReference>
<organism evidence="8 9">
    <name type="scientific">Candidatus Manganitrophus noduliformans</name>
    <dbReference type="NCBI Taxonomy" id="2606439"/>
    <lineage>
        <taxon>Bacteria</taxon>
        <taxon>Pseudomonadati</taxon>
        <taxon>Nitrospirota</taxon>
        <taxon>Nitrospiria</taxon>
        <taxon>Candidatus Troglogloeales</taxon>
        <taxon>Candidatus Manganitrophaceae</taxon>
        <taxon>Candidatus Manganitrophus</taxon>
    </lineage>
</organism>
<gene>
    <name evidence="7" type="primary">rplC</name>
    <name evidence="8" type="ORF">MNODULE_09985</name>
</gene>
<keyword evidence="9" id="KW-1185">Reference proteome</keyword>
<dbReference type="SUPFAM" id="SSF50447">
    <property type="entry name" value="Translation proteins"/>
    <property type="match status" value="1"/>
</dbReference>
<dbReference type="Pfam" id="PF00297">
    <property type="entry name" value="Ribosomal_L3"/>
    <property type="match status" value="1"/>
</dbReference>
<dbReference type="Proteomes" id="UP000534783">
    <property type="component" value="Unassembled WGS sequence"/>
</dbReference>
<protein>
    <recommendedName>
        <fullName evidence="6 7">Large ribosomal subunit protein uL3</fullName>
    </recommendedName>
</protein>
<evidence type="ECO:0000256" key="7">
    <source>
        <dbReference type="HAMAP-Rule" id="MF_01325"/>
    </source>
</evidence>
<keyword evidence="2 7" id="KW-0699">rRNA-binding</keyword>
<comment type="subunit">
    <text evidence="7">Part of the 50S ribosomal subunit. Forms a cluster with proteins L14 and L19.</text>
</comment>
<evidence type="ECO:0000256" key="5">
    <source>
        <dbReference type="ARBA" id="ARBA00023274"/>
    </source>
</evidence>
<dbReference type="PANTHER" id="PTHR11229:SF16">
    <property type="entry name" value="LARGE RIBOSOMAL SUBUNIT PROTEIN UL3C"/>
    <property type="match status" value="1"/>
</dbReference>
<evidence type="ECO:0000256" key="3">
    <source>
        <dbReference type="ARBA" id="ARBA00022884"/>
    </source>
</evidence>
<dbReference type="InterPro" id="IPR009000">
    <property type="entry name" value="Transl_B-barrel_sf"/>
</dbReference>
<reference evidence="8 9" key="1">
    <citation type="journal article" date="2020" name="Nature">
        <title>Bacterial chemolithoautotrophy via manganese oxidation.</title>
        <authorList>
            <person name="Yu H."/>
            <person name="Leadbetter J.R."/>
        </authorList>
    </citation>
    <scope>NUCLEOTIDE SEQUENCE [LARGE SCALE GENOMIC DNA]</scope>
    <source>
        <strain evidence="8 9">Mn-1</strain>
    </source>
</reference>
<comment type="similarity">
    <text evidence="1 7">Belongs to the universal ribosomal protein uL3 family.</text>
</comment>
<evidence type="ECO:0000256" key="2">
    <source>
        <dbReference type="ARBA" id="ARBA00022730"/>
    </source>
</evidence>
<evidence type="ECO:0000256" key="1">
    <source>
        <dbReference type="ARBA" id="ARBA00006540"/>
    </source>
</evidence>
<dbReference type="InterPro" id="IPR019927">
    <property type="entry name" value="Ribosomal_uL3_bac/org-type"/>
</dbReference>
<dbReference type="Gene3D" id="3.30.160.810">
    <property type="match status" value="1"/>
</dbReference>
<accession>A0A7X6DPM3</accession>
<proteinExistence type="inferred from homology"/>